<dbReference type="EC" id="2.7.13.3" evidence="2"/>
<name>A0A9X8EFP9_PSEPU</name>
<dbReference type="InterPro" id="IPR003594">
    <property type="entry name" value="HATPase_dom"/>
</dbReference>
<dbReference type="Gene3D" id="3.30.565.10">
    <property type="entry name" value="Histidine kinase-like ATPase, C-terminal domain"/>
    <property type="match status" value="1"/>
</dbReference>
<keyword evidence="6" id="KW-0902">Two-component regulatory system</keyword>
<dbReference type="PANTHER" id="PTHR45453:SF1">
    <property type="entry name" value="PHOSPHATE REGULON SENSOR PROTEIN PHOR"/>
    <property type="match status" value="1"/>
</dbReference>
<evidence type="ECO:0000256" key="4">
    <source>
        <dbReference type="ARBA" id="ARBA00022679"/>
    </source>
</evidence>
<evidence type="ECO:0000256" key="5">
    <source>
        <dbReference type="ARBA" id="ARBA00022777"/>
    </source>
</evidence>
<dbReference type="Pfam" id="PF02518">
    <property type="entry name" value="HATPase_c"/>
    <property type="match status" value="1"/>
</dbReference>
<evidence type="ECO:0000313" key="8">
    <source>
        <dbReference type="EMBL" id="ROQ49083.1"/>
    </source>
</evidence>
<dbReference type="GO" id="GO:0016036">
    <property type="term" value="P:cellular response to phosphate starvation"/>
    <property type="evidence" value="ECO:0007669"/>
    <property type="project" value="TreeGrafter"/>
</dbReference>
<gene>
    <name evidence="8" type="ORF">EDF85_3391</name>
</gene>
<organism evidence="8 9">
    <name type="scientific">Pseudomonas putida</name>
    <name type="common">Arthrobacter siderocapsulatus</name>
    <dbReference type="NCBI Taxonomy" id="303"/>
    <lineage>
        <taxon>Bacteria</taxon>
        <taxon>Pseudomonadati</taxon>
        <taxon>Pseudomonadota</taxon>
        <taxon>Gammaproteobacteria</taxon>
        <taxon>Pseudomonadales</taxon>
        <taxon>Pseudomonadaceae</taxon>
        <taxon>Pseudomonas</taxon>
    </lineage>
</organism>
<reference evidence="8 9" key="1">
    <citation type="submission" date="2018-11" db="EMBL/GenBank/DDBJ databases">
        <title>Genomic analyses of the natural microbiome of Caenorhabditis elegans.</title>
        <authorList>
            <person name="Samuel B."/>
        </authorList>
    </citation>
    <scope>NUCLEOTIDE SEQUENCE [LARGE SCALE GENOMIC DNA]</scope>
    <source>
        <strain evidence="8 9">BIGb0473</strain>
    </source>
</reference>
<sequence>MNSNLLPLPTWSKEDLAVLDGTFFEAPQICHKAKKKQCKKYYESIELRKGFHECPMGLSSYSSGEEGQSIVTAVRIADTYDGKKLKQEDAFLPTLPKKVVLDSFFKTRHLTADGHLKVQVKAPLEAGGVIGAGAVEDKDLVDFSLHEIRKFNTQIKRCAEELMLSAINPDNKFAGYVELKSKSIFASSSMLSTRLSVYDFEANPEIITSSTQRASLYKKFDKARRVLDVYAKDQRVRIDQFVGASYYEMDGYQVLDFLPFVILENAIKYSPKEQDVSVVFDDTHSSLKVTVSSLGPKNTKEDLREVFVKRGRGRVARSLDTSGGGYGLYFGKLICDLHGINISVDSDDSVLSFNGLEYSMFTVELRLQK</sequence>
<dbReference type="Proteomes" id="UP000269115">
    <property type="component" value="Unassembled WGS sequence"/>
</dbReference>
<evidence type="ECO:0000313" key="9">
    <source>
        <dbReference type="Proteomes" id="UP000269115"/>
    </source>
</evidence>
<dbReference type="SUPFAM" id="SSF55874">
    <property type="entry name" value="ATPase domain of HSP90 chaperone/DNA topoisomerase II/histidine kinase"/>
    <property type="match status" value="1"/>
</dbReference>
<evidence type="ECO:0000259" key="7">
    <source>
        <dbReference type="SMART" id="SM00387"/>
    </source>
</evidence>
<keyword evidence="3" id="KW-0597">Phosphoprotein</keyword>
<accession>A0A9X8EFP9</accession>
<keyword evidence="4" id="KW-0808">Transferase</keyword>
<dbReference type="GO" id="GO:0000155">
    <property type="term" value="F:phosphorelay sensor kinase activity"/>
    <property type="evidence" value="ECO:0007669"/>
    <property type="project" value="TreeGrafter"/>
</dbReference>
<evidence type="ECO:0000256" key="3">
    <source>
        <dbReference type="ARBA" id="ARBA00022553"/>
    </source>
</evidence>
<protein>
    <recommendedName>
        <fullName evidence="2">histidine kinase</fullName>
        <ecNumber evidence="2">2.7.13.3</ecNumber>
    </recommendedName>
</protein>
<dbReference type="RefSeq" id="WP_123753152.1">
    <property type="nucleotide sequence ID" value="NZ_RJUR01000014.1"/>
</dbReference>
<dbReference type="GO" id="GO:0005886">
    <property type="term" value="C:plasma membrane"/>
    <property type="evidence" value="ECO:0007669"/>
    <property type="project" value="TreeGrafter"/>
</dbReference>
<dbReference type="InterPro" id="IPR036890">
    <property type="entry name" value="HATPase_C_sf"/>
</dbReference>
<dbReference type="SMART" id="SM00387">
    <property type="entry name" value="HATPase_c"/>
    <property type="match status" value="1"/>
</dbReference>
<keyword evidence="5 8" id="KW-0418">Kinase</keyword>
<dbReference type="PANTHER" id="PTHR45453">
    <property type="entry name" value="PHOSPHATE REGULON SENSOR PROTEIN PHOR"/>
    <property type="match status" value="1"/>
</dbReference>
<feature type="domain" description="Histidine kinase/HSP90-like ATPase" evidence="7">
    <location>
        <begin position="253"/>
        <end position="369"/>
    </location>
</feature>
<evidence type="ECO:0000256" key="2">
    <source>
        <dbReference type="ARBA" id="ARBA00012438"/>
    </source>
</evidence>
<dbReference type="InterPro" id="IPR050351">
    <property type="entry name" value="BphY/WalK/GraS-like"/>
</dbReference>
<dbReference type="EMBL" id="RJUR01000014">
    <property type="protein sequence ID" value="ROQ49083.1"/>
    <property type="molecule type" value="Genomic_DNA"/>
</dbReference>
<dbReference type="GO" id="GO:0004721">
    <property type="term" value="F:phosphoprotein phosphatase activity"/>
    <property type="evidence" value="ECO:0007669"/>
    <property type="project" value="TreeGrafter"/>
</dbReference>
<comment type="catalytic activity">
    <reaction evidence="1">
        <text>ATP + protein L-histidine = ADP + protein N-phospho-L-histidine.</text>
        <dbReference type="EC" id="2.7.13.3"/>
    </reaction>
</comment>
<evidence type="ECO:0000256" key="6">
    <source>
        <dbReference type="ARBA" id="ARBA00023012"/>
    </source>
</evidence>
<dbReference type="AlphaFoldDB" id="A0A9X8EFP9"/>
<comment type="caution">
    <text evidence="8">The sequence shown here is derived from an EMBL/GenBank/DDBJ whole genome shotgun (WGS) entry which is preliminary data.</text>
</comment>
<evidence type="ECO:0000256" key="1">
    <source>
        <dbReference type="ARBA" id="ARBA00000085"/>
    </source>
</evidence>
<proteinExistence type="predicted"/>